<dbReference type="RefSeq" id="WP_120948076.1">
    <property type="nucleotide sequence ID" value="NZ_QXQP01000003.1"/>
</dbReference>
<evidence type="ECO:0000256" key="1">
    <source>
        <dbReference type="ARBA" id="ARBA00022598"/>
    </source>
</evidence>
<keyword evidence="4" id="KW-1185">Reference proteome</keyword>
<evidence type="ECO:0000313" key="4">
    <source>
        <dbReference type="Proteomes" id="UP000319322"/>
    </source>
</evidence>
<sequence>MRFCYFKTLPSTQLYLLQQIKDGTLDLPVCVVARHQSSGIGSRHQVWESVEKALTFSFAYPLGDLSSDVPQQSWSVYFGYLFKQSLQTPCVWLKWPNDLYKEKAKIGGVMTQICHNVVVCGIGLNLQASQHGALGEVDSTEVLTRFFAMLEAKPSWLSVLEPYSLEFKTNHYDLHFKQGDQQIFFKEAHLLEDGALLIAGKKYYSYR</sequence>
<dbReference type="PANTHER" id="PTHR12835:SF5">
    <property type="entry name" value="BIOTIN--PROTEIN LIGASE"/>
    <property type="match status" value="1"/>
</dbReference>
<organism evidence="3 4">
    <name type="scientific">Helicobacter mehlei</name>
    <dbReference type="NCBI Taxonomy" id="2316080"/>
    <lineage>
        <taxon>Bacteria</taxon>
        <taxon>Pseudomonadati</taxon>
        <taxon>Campylobacterota</taxon>
        <taxon>Epsilonproteobacteria</taxon>
        <taxon>Campylobacterales</taxon>
        <taxon>Helicobacteraceae</taxon>
        <taxon>Helicobacter</taxon>
    </lineage>
</organism>
<dbReference type="Pfam" id="PF03099">
    <property type="entry name" value="BPL_LplA_LipB"/>
    <property type="match status" value="1"/>
</dbReference>
<comment type="caution">
    <text evidence="3">The sequence shown here is derived from an EMBL/GenBank/DDBJ whole genome shotgun (WGS) entry which is preliminary data.</text>
</comment>
<dbReference type="AlphaFoldDB" id="A0A553V447"/>
<dbReference type="NCBIfam" id="TIGR00121">
    <property type="entry name" value="birA_ligase"/>
    <property type="match status" value="1"/>
</dbReference>
<dbReference type="GO" id="GO:0004077">
    <property type="term" value="F:biotin--[biotin carboxyl-carrier protein] ligase activity"/>
    <property type="evidence" value="ECO:0007669"/>
    <property type="project" value="UniProtKB-EC"/>
</dbReference>
<dbReference type="GO" id="GO:0005737">
    <property type="term" value="C:cytoplasm"/>
    <property type="evidence" value="ECO:0007669"/>
    <property type="project" value="TreeGrafter"/>
</dbReference>
<dbReference type="Gene3D" id="3.30.930.10">
    <property type="entry name" value="Bira Bifunctional Protein, Domain 2"/>
    <property type="match status" value="1"/>
</dbReference>
<dbReference type="InterPro" id="IPR004408">
    <property type="entry name" value="Biotin_CoA_COase_ligase"/>
</dbReference>
<dbReference type="InterPro" id="IPR045864">
    <property type="entry name" value="aa-tRNA-synth_II/BPL/LPL"/>
</dbReference>
<gene>
    <name evidence="3" type="ORF">FNE76_00495</name>
</gene>
<dbReference type="SUPFAM" id="SSF55681">
    <property type="entry name" value="Class II aaRS and biotin synthetases"/>
    <property type="match status" value="1"/>
</dbReference>
<dbReference type="NCBIfam" id="NF006294">
    <property type="entry name" value="PRK08477.1"/>
    <property type="match status" value="1"/>
</dbReference>
<dbReference type="PANTHER" id="PTHR12835">
    <property type="entry name" value="BIOTIN PROTEIN LIGASE"/>
    <property type="match status" value="1"/>
</dbReference>
<accession>A0A553V447</accession>
<protein>
    <submittedName>
        <fullName evidence="3">Biotin--[acetyl-CoA-carboxylase] ligase</fullName>
        <ecNumber evidence="3">6.3.4.15</ecNumber>
    </submittedName>
</protein>
<proteinExistence type="predicted"/>
<reference evidence="3" key="1">
    <citation type="submission" date="2019-07" db="EMBL/GenBank/DDBJ databases">
        <title>Helicobacter labacensis sp. nov., Helicobacter mehlei sp. nov. and Helicobacter vulpis sp. nov., isolated from gastric mucosa of red fox (Vulpis vulpis).</title>
        <authorList>
            <person name="Kusar D."/>
            <person name="Gruntar I."/>
            <person name="Pate M."/>
            <person name="Zajc U."/>
            <person name="Ocepek M."/>
        </authorList>
    </citation>
    <scope>NUCLEOTIDE SEQUENCE [LARGE SCALE GENOMIC DNA]</scope>
    <source>
        <strain evidence="3">L8b</strain>
    </source>
</reference>
<dbReference type="InterPro" id="IPR004143">
    <property type="entry name" value="BPL_LPL_catalytic"/>
</dbReference>
<evidence type="ECO:0000259" key="2">
    <source>
        <dbReference type="Pfam" id="PF03099"/>
    </source>
</evidence>
<dbReference type="EMBL" id="VKGC01000001">
    <property type="protein sequence ID" value="TSA86981.1"/>
    <property type="molecule type" value="Genomic_DNA"/>
</dbReference>
<evidence type="ECO:0000313" key="3">
    <source>
        <dbReference type="EMBL" id="TSA86981.1"/>
    </source>
</evidence>
<dbReference type="Proteomes" id="UP000319322">
    <property type="component" value="Unassembled WGS sequence"/>
</dbReference>
<name>A0A553V447_9HELI</name>
<keyword evidence="1 3" id="KW-0436">Ligase</keyword>
<feature type="domain" description="BPL/LPL catalytic" evidence="2">
    <location>
        <begin position="6"/>
        <end position="112"/>
    </location>
</feature>
<dbReference type="EC" id="6.3.4.15" evidence="3"/>
<dbReference type="OrthoDB" id="9807064at2"/>
<reference evidence="3" key="2">
    <citation type="submission" date="2019-07" db="EMBL/GenBank/DDBJ databases">
        <authorList>
            <person name="Papic B."/>
        </authorList>
    </citation>
    <scope>NUCLEOTIDE SEQUENCE [LARGE SCALE GENOMIC DNA]</scope>
    <source>
        <strain evidence="3">L8b</strain>
    </source>
</reference>